<gene>
    <name evidence="1" type="ORF">Vadar_004957</name>
</gene>
<proteinExistence type="predicted"/>
<evidence type="ECO:0000313" key="2">
    <source>
        <dbReference type="Proteomes" id="UP000828048"/>
    </source>
</evidence>
<protein>
    <submittedName>
        <fullName evidence="1">Uncharacterized protein</fullName>
    </submittedName>
</protein>
<name>A0ACB7Z931_9ERIC</name>
<organism evidence="1 2">
    <name type="scientific">Vaccinium darrowii</name>
    <dbReference type="NCBI Taxonomy" id="229202"/>
    <lineage>
        <taxon>Eukaryota</taxon>
        <taxon>Viridiplantae</taxon>
        <taxon>Streptophyta</taxon>
        <taxon>Embryophyta</taxon>
        <taxon>Tracheophyta</taxon>
        <taxon>Spermatophyta</taxon>
        <taxon>Magnoliopsida</taxon>
        <taxon>eudicotyledons</taxon>
        <taxon>Gunneridae</taxon>
        <taxon>Pentapetalae</taxon>
        <taxon>asterids</taxon>
        <taxon>Ericales</taxon>
        <taxon>Ericaceae</taxon>
        <taxon>Vaccinioideae</taxon>
        <taxon>Vaccinieae</taxon>
        <taxon>Vaccinium</taxon>
    </lineage>
</organism>
<dbReference type="Proteomes" id="UP000828048">
    <property type="component" value="Chromosome 12"/>
</dbReference>
<dbReference type="EMBL" id="CM037162">
    <property type="protein sequence ID" value="KAH7862448.1"/>
    <property type="molecule type" value="Genomic_DNA"/>
</dbReference>
<accession>A0ACB7Z931</accession>
<comment type="caution">
    <text evidence="1">The sequence shown here is derived from an EMBL/GenBank/DDBJ whole genome shotgun (WGS) entry which is preliminary data.</text>
</comment>
<sequence>MAKGNEMENGARRIPNKGSKIEAKEQIQQSKKANKNKKKINKSNNSTSSNGKGVDEVEPEDVVMVPDSENDAEDDIVVQEEDGDDVEEEEASRDGNGGGKEKEEEVTKKKKMEKKRNKDGKRKTSEGDDDSSSSSLCFPMNRISRIIKSEDADIRITQDSVFLINKATEKFLELFCKEAYACAVPDSKKQVWYKHLSSVVSKRKRFDFLLDIVPEKVKAEDALAEMSVGET</sequence>
<evidence type="ECO:0000313" key="1">
    <source>
        <dbReference type="EMBL" id="KAH7862448.1"/>
    </source>
</evidence>
<reference evidence="1 2" key="1">
    <citation type="journal article" date="2021" name="Hortic Res">
        <title>High-quality reference genome and annotation aids understanding of berry development for evergreen blueberry (Vaccinium darrowii).</title>
        <authorList>
            <person name="Yu J."/>
            <person name="Hulse-Kemp A.M."/>
            <person name="Babiker E."/>
            <person name="Staton M."/>
        </authorList>
    </citation>
    <scope>NUCLEOTIDE SEQUENCE [LARGE SCALE GENOMIC DNA]</scope>
    <source>
        <strain evidence="2">cv. NJ 8807/NJ 8810</strain>
        <tissue evidence="1">Young leaf</tissue>
    </source>
</reference>
<keyword evidence="2" id="KW-1185">Reference proteome</keyword>